<evidence type="ECO:0000256" key="2">
    <source>
        <dbReference type="ARBA" id="ARBA00018144"/>
    </source>
</evidence>
<keyword evidence="4 9" id="KW-0227">DNA damage</keyword>
<dbReference type="PATRIC" id="fig|1706437.3.peg.1318"/>
<accession>A0A150IZD8</accession>
<protein>
    <recommendedName>
        <fullName evidence="2 9">DNA repair and recombination protein RadA</fullName>
    </recommendedName>
</protein>
<dbReference type="GO" id="GO:0006310">
    <property type="term" value="P:DNA recombination"/>
    <property type="evidence" value="ECO:0007669"/>
    <property type="project" value="UniProtKB-UniRule"/>
</dbReference>
<dbReference type="FunFam" id="3.40.50.300:FF:002052">
    <property type="entry name" value="DNA repair protein RAD51 homolog"/>
    <property type="match status" value="1"/>
</dbReference>
<dbReference type="Proteomes" id="UP000092403">
    <property type="component" value="Unassembled WGS sequence"/>
</dbReference>
<dbReference type="Pfam" id="PF14520">
    <property type="entry name" value="HHH_5"/>
    <property type="match status" value="1"/>
</dbReference>
<dbReference type="SUPFAM" id="SSF52540">
    <property type="entry name" value="P-loop containing nucleoside triphosphate hydrolases"/>
    <property type="match status" value="1"/>
</dbReference>
<dbReference type="GO" id="GO:0006281">
    <property type="term" value="P:DNA repair"/>
    <property type="evidence" value="ECO:0007669"/>
    <property type="project" value="UniProtKB-UniRule"/>
</dbReference>
<evidence type="ECO:0000313" key="13">
    <source>
        <dbReference type="EMBL" id="KYC45199.1"/>
    </source>
</evidence>
<dbReference type="PROSITE" id="PS50163">
    <property type="entry name" value="RECA_3"/>
    <property type="match status" value="1"/>
</dbReference>
<dbReference type="PANTHER" id="PTHR22942">
    <property type="entry name" value="RECA/RAD51/RADA DNA STRAND-PAIRING FAMILY MEMBER"/>
    <property type="match status" value="1"/>
</dbReference>
<evidence type="ECO:0000256" key="4">
    <source>
        <dbReference type="ARBA" id="ARBA00022763"/>
    </source>
</evidence>
<evidence type="ECO:0000256" key="10">
    <source>
        <dbReference type="PIRNR" id="PIRNR005856"/>
    </source>
</evidence>
<feature type="domain" description="RecA family profile 2" evidence="12">
    <location>
        <begin position="255"/>
        <end position="315"/>
    </location>
</feature>
<dbReference type="SMART" id="SM00278">
    <property type="entry name" value="HhH1"/>
    <property type="match status" value="2"/>
</dbReference>
<dbReference type="NCBIfam" id="NF003301">
    <property type="entry name" value="PRK04301.1"/>
    <property type="match status" value="1"/>
</dbReference>
<keyword evidence="5 9" id="KW-0067">ATP-binding</keyword>
<dbReference type="SMART" id="SM00382">
    <property type="entry name" value="AAA"/>
    <property type="match status" value="1"/>
</dbReference>
<dbReference type="EMBL" id="LNGE01000026">
    <property type="protein sequence ID" value="KYC45199.1"/>
    <property type="molecule type" value="Genomic_DNA"/>
</dbReference>
<dbReference type="PATRIC" id="fig|1706436.3.peg.1075"/>
<dbReference type="PANTHER" id="PTHR22942:SF30">
    <property type="entry name" value="MEIOTIC RECOMBINATION PROTEIN DMC1_LIM15 HOMOLOG"/>
    <property type="match status" value="1"/>
</dbReference>
<dbReference type="NCBIfam" id="TIGR02236">
    <property type="entry name" value="recomb_radA"/>
    <property type="match status" value="1"/>
</dbReference>
<organism evidence="13 17">
    <name type="scientific">Candidatus Methanofastidiosum methylothiophilum</name>
    <dbReference type="NCBI Taxonomy" id="1705564"/>
    <lineage>
        <taxon>Archaea</taxon>
        <taxon>Methanobacteriati</taxon>
        <taxon>Methanobacteriota</taxon>
        <taxon>Stenosarchaea group</taxon>
        <taxon>Candidatus Methanofastidiosia</taxon>
        <taxon>Candidatus Methanofastidiosales</taxon>
        <taxon>Candidatus Methanofastidiosaceae</taxon>
        <taxon>Candidatus Methanofastidiosum</taxon>
    </lineage>
</organism>
<evidence type="ECO:0000256" key="1">
    <source>
        <dbReference type="ARBA" id="ARBA00008050"/>
    </source>
</evidence>
<dbReference type="EMBL" id="LNGF01000028">
    <property type="protein sequence ID" value="KYC47265.1"/>
    <property type="molecule type" value="Genomic_DNA"/>
</dbReference>
<dbReference type="AlphaFoldDB" id="A0A150IJN5"/>
<dbReference type="Proteomes" id="UP000092401">
    <property type="component" value="Unassembled WGS sequence"/>
</dbReference>
<comment type="caution">
    <text evidence="13">The sequence shown here is derived from an EMBL/GenBank/DDBJ whole genome shotgun (WGS) entry which is preliminary data.</text>
</comment>
<keyword evidence="6 9" id="KW-0238">DNA-binding</keyword>
<dbReference type="InterPro" id="IPR013632">
    <property type="entry name" value="Rad51_C"/>
</dbReference>
<evidence type="ECO:0000256" key="5">
    <source>
        <dbReference type="ARBA" id="ARBA00022840"/>
    </source>
</evidence>
<proteinExistence type="inferred from homology"/>
<comment type="similarity">
    <text evidence="1 9 10">Belongs to the eukaryotic RecA-like protein family.</text>
</comment>
<reference evidence="16 17" key="1">
    <citation type="journal article" date="2016" name="ISME J.">
        <title>Chasing the elusive Euryarchaeota class WSA2: genomes reveal a uniquely fastidious methyl-reducing methanogen.</title>
        <authorList>
            <person name="Nobu M.K."/>
            <person name="Narihiro T."/>
            <person name="Kuroda K."/>
            <person name="Mei R."/>
            <person name="Liu W.T."/>
        </authorList>
    </citation>
    <scope>NUCLEOTIDE SEQUENCE [LARGE SCALE GENOMIC DNA]</scope>
    <source>
        <strain evidence="13">B03fssc0709_Meth_Bin005</strain>
        <strain evidence="14">B15fssc0709_Meth_Bin003</strain>
        <strain evidence="15">BMIXfssc0709_Meth_Bin006</strain>
    </source>
</reference>
<evidence type="ECO:0000313" key="14">
    <source>
        <dbReference type="EMBL" id="KYC47265.1"/>
    </source>
</evidence>
<dbReference type="Proteomes" id="UP000091929">
    <property type="component" value="Unassembled WGS sequence"/>
</dbReference>
<accession>A0A150IQZ8</accession>
<dbReference type="PATRIC" id="fig|1706438.3.peg.894"/>
<dbReference type="InterPro" id="IPR016467">
    <property type="entry name" value="DNA_recomb/repair_RecA-like"/>
</dbReference>
<evidence type="ECO:0000256" key="8">
    <source>
        <dbReference type="ARBA" id="ARBA00025684"/>
    </source>
</evidence>
<evidence type="ECO:0000259" key="11">
    <source>
        <dbReference type="PROSITE" id="PS50162"/>
    </source>
</evidence>
<dbReference type="Gene3D" id="3.40.50.300">
    <property type="entry name" value="P-loop containing nucleotide triphosphate hydrolases"/>
    <property type="match status" value="1"/>
</dbReference>
<comment type="function">
    <text evidence="8 9 10">Involved in DNA repair and in homologous recombination. Binds and assemble on single-stranded DNA to form a nucleoprotein filament. Hydrolyzes ATP in a ssDNA-dependent manner and promotes DNA strand exchange between homologous DNA molecules.</text>
</comment>
<evidence type="ECO:0000313" key="16">
    <source>
        <dbReference type="Proteomes" id="UP000091929"/>
    </source>
</evidence>
<evidence type="ECO:0000256" key="3">
    <source>
        <dbReference type="ARBA" id="ARBA00022741"/>
    </source>
</evidence>
<dbReference type="CDD" id="cd19515">
    <property type="entry name" value="archRadA"/>
    <property type="match status" value="1"/>
</dbReference>
<dbReference type="PIRSF" id="PIRSF005856">
    <property type="entry name" value="Rad51"/>
    <property type="match status" value="1"/>
</dbReference>
<dbReference type="InterPro" id="IPR011938">
    <property type="entry name" value="DNA_recomb/repair_RadA"/>
</dbReference>
<keyword evidence="3 9" id="KW-0547">Nucleotide-binding</keyword>
<dbReference type="Pfam" id="PF08423">
    <property type="entry name" value="Rad51"/>
    <property type="match status" value="1"/>
</dbReference>
<dbReference type="InterPro" id="IPR027417">
    <property type="entry name" value="P-loop_NTPase"/>
</dbReference>
<gene>
    <name evidence="9 13" type="primary">radA</name>
    <name evidence="13" type="ORF">APG10_01060</name>
    <name evidence="14" type="ORF">APG11_01308</name>
    <name evidence="15" type="ORF">APG12_00887</name>
</gene>
<evidence type="ECO:0000256" key="6">
    <source>
        <dbReference type="ARBA" id="ARBA00023125"/>
    </source>
</evidence>
<evidence type="ECO:0000313" key="15">
    <source>
        <dbReference type="EMBL" id="KYC50359.1"/>
    </source>
</evidence>
<dbReference type="InterPro" id="IPR010995">
    <property type="entry name" value="DNA_repair_Rad51/TF_NusA_a-hlx"/>
</dbReference>
<dbReference type="SUPFAM" id="SSF47794">
    <property type="entry name" value="Rad51 N-terminal domain-like"/>
    <property type="match status" value="1"/>
</dbReference>
<accession>A0A150IJN5</accession>
<dbReference type="InterPro" id="IPR003583">
    <property type="entry name" value="Hlx-hairpin-Hlx_DNA-bd_motif"/>
</dbReference>
<dbReference type="GO" id="GO:0003684">
    <property type="term" value="F:damaged DNA binding"/>
    <property type="evidence" value="ECO:0007669"/>
    <property type="project" value="UniProtKB-UniRule"/>
</dbReference>
<feature type="binding site" evidence="9">
    <location>
        <begin position="108"/>
        <end position="115"/>
    </location>
    <ligand>
        <name>ATP</name>
        <dbReference type="ChEBI" id="CHEBI:30616"/>
    </ligand>
</feature>
<dbReference type="EMBL" id="LNJC01000015">
    <property type="protein sequence ID" value="KYC50359.1"/>
    <property type="molecule type" value="Genomic_DNA"/>
</dbReference>
<dbReference type="GO" id="GO:0140664">
    <property type="term" value="F:ATP-dependent DNA damage sensor activity"/>
    <property type="evidence" value="ECO:0007669"/>
    <property type="project" value="InterPro"/>
</dbReference>
<evidence type="ECO:0000259" key="12">
    <source>
        <dbReference type="PROSITE" id="PS50163"/>
    </source>
</evidence>
<dbReference type="InterPro" id="IPR020588">
    <property type="entry name" value="RecA_ATP-bd"/>
</dbReference>
<keyword evidence="7 9" id="KW-0233">DNA recombination</keyword>
<evidence type="ECO:0000256" key="9">
    <source>
        <dbReference type="HAMAP-Rule" id="MF_00348"/>
    </source>
</evidence>
<evidence type="ECO:0000313" key="17">
    <source>
        <dbReference type="Proteomes" id="UP000092401"/>
    </source>
</evidence>
<dbReference type="Gene3D" id="1.10.150.20">
    <property type="entry name" value="5' to 3' exonuclease, C-terminal subdomain"/>
    <property type="match status" value="1"/>
</dbReference>
<sequence length="315" mass="34329">MEKIKDLEDLPGIGPKTAEKLREAGFRTVESIAVASPKELFEIAEIGESSASKIIEAAREAADVGGFLTANELLEKRKFIGKITSGSKRLDELISGGFESQAIIEAFGEFGSGKSQIAHQLCVNVQLPIEKGGLDAGAIFIDTESTFRPERIIQMAKGLGLDPTEVLGKIRVARAFNSDHQMLLTEKTVELIESEKIKLLVIDSLTSSFRSEYVGRGTLAERQQKLARHLRTLHSIASNQDVCVFVTNQVSAKPDAFFGDPTRPIGGHILGHSSTIRLYLRKGKGGQRIARLVDSPNLPEGEAIFFVTENGIEDK</sequence>
<dbReference type="HAMAP" id="MF_00348">
    <property type="entry name" value="RadA_arch"/>
    <property type="match status" value="1"/>
</dbReference>
<dbReference type="InterPro" id="IPR003593">
    <property type="entry name" value="AAA+_ATPase"/>
</dbReference>
<dbReference type="InterPro" id="IPR020587">
    <property type="entry name" value="RecA_monomer-monomer_interface"/>
</dbReference>
<name>A0A150IJN5_9EURY</name>
<dbReference type="GO" id="GO:0005524">
    <property type="term" value="F:ATP binding"/>
    <property type="evidence" value="ECO:0007669"/>
    <property type="project" value="UniProtKB-UniRule"/>
</dbReference>
<evidence type="ECO:0000256" key="7">
    <source>
        <dbReference type="ARBA" id="ARBA00023172"/>
    </source>
</evidence>
<feature type="domain" description="RecA family profile 1" evidence="11">
    <location>
        <begin position="79"/>
        <end position="250"/>
    </location>
</feature>
<dbReference type="PROSITE" id="PS50162">
    <property type="entry name" value="RECA_2"/>
    <property type="match status" value="1"/>
</dbReference>